<reference evidence="1" key="2">
    <citation type="submission" date="2020-11" db="EMBL/GenBank/DDBJ databases">
        <authorList>
            <person name="McCartney M.A."/>
            <person name="Auch B."/>
            <person name="Kono T."/>
            <person name="Mallez S."/>
            <person name="Becker A."/>
            <person name="Gohl D.M."/>
            <person name="Silverstein K.A.T."/>
            <person name="Koren S."/>
            <person name="Bechman K.B."/>
            <person name="Herman A."/>
            <person name="Abrahante J.E."/>
            <person name="Garbe J."/>
        </authorList>
    </citation>
    <scope>NUCLEOTIDE SEQUENCE</scope>
    <source>
        <strain evidence="1">Duluth1</strain>
        <tissue evidence="1">Whole animal</tissue>
    </source>
</reference>
<proteinExistence type="predicted"/>
<reference evidence="1" key="1">
    <citation type="journal article" date="2019" name="bioRxiv">
        <title>The Genome of the Zebra Mussel, Dreissena polymorpha: A Resource for Invasive Species Research.</title>
        <authorList>
            <person name="McCartney M.A."/>
            <person name="Auch B."/>
            <person name="Kono T."/>
            <person name="Mallez S."/>
            <person name="Zhang Y."/>
            <person name="Obille A."/>
            <person name="Becker A."/>
            <person name="Abrahante J.E."/>
            <person name="Garbe J."/>
            <person name="Badalamenti J.P."/>
            <person name="Herman A."/>
            <person name="Mangelson H."/>
            <person name="Liachko I."/>
            <person name="Sullivan S."/>
            <person name="Sone E.D."/>
            <person name="Koren S."/>
            <person name="Silverstein K.A.T."/>
            <person name="Beckman K.B."/>
            <person name="Gohl D.M."/>
        </authorList>
    </citation>
    <scope>NUCLEOTIDE SEQUENCE</scope>
    <source>
        <strain evidence="1">Duluth1</strain>
        <tissue evidence="1">Whole animal</tissue>
    </source>
</reference>
<sequence>MFRCYPCRNPASITPATTTAASITPISVDIPVAAPETPMELGEVAPRPLKRKKH</sequence>
<dbReference type="AlphaFoldDB" id="A0A9D4BHN1"/>
<gene>
    <name evidence="1" type="ORF">DPMN_082804</name>
</gene>
<comment type="caution">
    <text evidence="1">The sequence shown here is derived from an EMBL/GenBank/DDBJ whole genome shotgun (WGS) entry which is preliminary data.</text>
</comment>
<evidence type="ECO:0000313" key="2">
    <source>
        <dbReference type="Proteomes" id="UP000828390"/>
    </source>
</evidence>
<name>A0A9D4BHN1_DREPO</name>
<dbReference type="EMBL" id="JAIWYP010000016">
    <property type="protein sequence ID" value="KAH3695347.1"/>
    <property type="molecule type" value="Genomic_DNA"/>
</dbReference>
<evidence type="ECO:0000313" key="1">
    <source>
        <dbReference type="EMBL" id="KAH3695347.1"/>
    </source>
</evidence>
<keyword evidence="2" id="KW-1185">Reference proteome</keyword>
<accession>A0A9D4BHN1</accession>
<dbReference type="Proteomes" id="UP000828390">
    <property type="component" value="Unassembled WGS sequence"/>
</dbReference>
<organism evidence="1 2">
    <name type="scientific">Dreissena polymorpha</name>
    <name type="common">Zebra mussel</name>
    <name type="synonym">Mytilus polymorpha</name>
    <dbReference type="NCBI Taxonomy" id="45954"/>
    <lineage>
        <taxon>Eukaryota</taxon>
        <taxon>Metazoa</taxon>
        <taxon>Spiralia</taxon>
        <taxon>Lophotrochozoa</taxon>
        <taxon>Mollusca</taxon>
        <taxon>Bivalvia</taxon>
        <taxon>Autobranchia</taxon>
        <taxon>Heteroconchia</taxon>
        <taxon>Euheterodonta</taxon>
        <taxon>Imparidentia</taxon>
        <taxon>Neoheterodontei</taxon>
        <taxon>Myida</taxon>
        <taxon>Dreissenoidea</taxon>
        <taxon>Dreissenidae</taxon>
        <taxon>Dreissena</taxon>
    </lineage>
</organism>
<protein>
    <submittedName>
        <fullName evidence="1">Uncharacterized protein</fullName>
    </submittedName>
</protein>